<keyword evidence="2" id="KW-0472">Membrane</keyword>
<gene>
    <name evidence="3" type="ORF">AQ490_23340</name>
</gene>
<keyword evidence="2" id="KW-0812">Transmembrane</keyword>
<feature type="transmembrane region" description="Helical" evidence="2">
    <location>
        <begin position="6"/>
        <end position="26"/>
    </location>
</feature>
<reference evidence="3 4" key="1">
    <citation type="submission" date="2015-10" db="EMBL/GenBank/DDBJ databases">
        <title>Draft genome sequence of pyrrolomycin-producing Streptomyces vitaminophilus.</title>
        <authorList>
            <person name="Graham D.E."/>
            <person name="Mahan K.M."/>
            <person name="Klingeman D.M."/>
            <person name="Hettich R.L."/>
            <person name="Parry R.J."/>
        </authorList>
    </citation>
    <scope>NUCLEOTIDE SEQUENCE [LARGE SCALE GENOMIC DNA]</scope>
    <source>
        <strain evidence="3 4">ATCC 31673</strain>
    </source>
</reference>
<feature type="region of interest" description="Disordered" evidence="1">
    <location>
        <begin position="41"/>
        <end position="65"/>
    </location>
</feature>
<protein>
    <submittedName>
        <fullName evidence="3">Uncharacterized protein</fullName>
    </submittedName>
</protein>
<accession>A0A0T6LRY5</accession>
<evidence type="ECO:0000313" key="3">
    <source>
        <dbReference type="EMBL" id="KRV48805.1"/>
    </source>
</evidence>
<proteinExistence type="predicted"/>
<dbReference type="AlphaFoldDB" id="A0A0T6LRY5"/>
<dbReference type="RefSeq" id="WP_058032874.1">
    <property type="nucleotide sequence ID" value="NZ_LLZU01000018.1"/>
</dbReference>
<dbReference type="Proteomes" id="UP000050867">
    <property type="component" value="Unassembled WGS sequence"/>
</dbReference>
<keyword evidence="2" id="KW-1133">Transmembrane helix</keyword>
<keyword evidence="4" id="KW-1185">Reference proteome</keyword>
<evidence type="ECO:0000256" key="1">
    <source>
        <dbReference type="SAM" id="MobiDB-lite"/>
    </source>
</evidence>
<evidence type="ECO:0000313" key="4">
    <source>
        <dbReference type="Proteomes" id="UP000050867"/>
    </source>
</evidence>
<organism evidence="3 4">
    <name type="scientific">Wenjunlia vitaminophila</name>
    <name type="common">Streptomyces vitaminophilus</name>
    <dbReference type="NCBI Taxonomy" id="76728"/>
    <lineage>
        <taxon>Bacteria</taxon>
        <taxon>Bacillati</taxon>
        <taxon>Actinomycetota</taxon>
        <taxon>Actinomycetes</taxon>
        <taxon>Kitasatosporales</taxon>
        <taxon>Streptomycetaceae</taxon>
        <taxon>Wenjunlia</taxon>
    </lineage>
</organism>
<sequence>MSDTDVVTALIVAHLIVLAGLLWHLLGPSIRRAVTATGRTVRTAAGRATTRRTHTHRHTTRGTIR</sequence>
<dbReference type="STRING" id="76728.AQ490_23340"/>
<name>A0A0T6LRY5_WENVI</name>
<feature type="compositionally biased region" description="Basic residues" evidence="1">
    <location>
        <begin position="49"/>
        <end position="65"/>
    </location>
</feature>
<dbReference type="EMBL" id="LLZU01000018">
    <property type="protein sequence ID" value="KRV48805.1"/>
    <property type="molecule type" value="Genomic_DNA"/>
</dbReference>
<evidence type="ECO:0000256" key="2">
    <source>
        <dbReference type="SAM" id="Phobius"/>
    </source>
</evidence>
<comment type="caution">
    <text evidence="3">The sequence shown here is derived from an EMBL/GenBank/DDBJ whole genome shotgun (WGS) entry which is preliminary data.</text>
</comment>